<evidence type="ECO:0000313" key="2">
    <source>
        <dbReference type="Proteomes" id="UP000184749"/>
    </source>
</evidence>
<geneLocation type="plasmid" evidence="2">
    <name>prgalie4872a</name>
</geneLocation>
<reference evidence="1 2" key="1">
    <citation type="submission" date="2016-09" db="EMBL/GenBank/DDBJ databases">
        <title>The complete genome sequences of Rhizobium gallicum, symbiovars gallicum and phaseoli, symbionts associated to common bean (Phaseolus vulgaris).</title>
        <authorList>
            <person name="Bustos P."/>
            <person name="Santamaria R.I."/>
            <person name="Perez-Carrascal O.M."/>
            <person name="Juarez S."/>
            <person name="Lozano L."/>
            <person name="Martinez-Flores I."/>
            <person name="Martinez-Romero E."/>
            <person name="Cevallos M."/>
            <person name="Romero D."/>
            <person name="Davila G."/>
            <person name="Gonzalez V."/>
        </authorList>
    </citation>
    <scope>NUCLEOTIDE SEQUENCE [LARGE SCALE GENOMIC DNA]</scope>
    <source>
        <strain evidence="1 2">IE4872</strain>
        <plasmid evidence="2">prgalie4872a</plasmid>
    </source>
</reference>
<name>A0A1L5NPE5_9HYPH</name>
<accession>A0A1L5NPE5</accession>
<protein>
    <submittedName>
        <fullName evidence="1">Uncharacterized protein</fullName>
    </submittedName>
</protein>
<evidence type="ECO:0000313" key="1">
    <source>
        <dbReference type="EMBL" id="APO69758.1"/>
    </source>
</evidence>
<keyword evidence="1" id="KW-0614">Plasmid</keyword>
<dbReference type="EMBL" id="CP017102">
    <property type="protein sequence ID" value="APO69758.1"/>
    <property type="molecule type" value="Genomic_DNA"/>
</dbReference>
<sequence>MSNEHAAHVLLKPTVVQYHPLMKGVHSTFGMHMVSRFEARRQEHGKRISFRENQIT</sequence>
<proteinExistence type="predicted"/>
<dbReference type="Proteomes" id="UP000184749">
    <property type="component" value="Plasmid pRgalIE4872a"/>
</dbReference>
<gene>
    <name evidence="1" type="ORF">IE4872_PA00007</name>
</gene>
<organism evidence="1 2">
    <name type="scientific">Rhizobium gallicum</name>
    <dbReference type="NCBI Taxonomy" id="56730"/>
    <lineage>
        <taxon>Bacteria</taxon>
        <taxon>Pseudomonadati</taxon>
        <taxon>Pseudomonadota</taxon>
        <taxon>Alphaproteobacteria</taxon>
        <taxon>Hyphomicrobiales</taxon>
        <taxon>Rhizobiaceae</taxon>
        <taxon>Rhizobium/Agrobacterium group</taxon>
        <taxon>Rhizobium</taxon>
    </lineage>
</organism>
<dbReference type="AlphaFoldDB" id="A0A1L5NPE5"/>